<evidence type="ECO:0000313" key="2">
    <source>
        <dbReference type="Proteomes" id="UP000612349"/>
    </source>
</evidence>
<comment type="caution">
    <text evidence="1">The sequence shown here is derived from an EMBL/GenBank/DDBJ whole genome shotgun (WGS) entry which is preliminary data.</text>
</comment>
<dbReference type="EMBL" id="BMIP01000008">
    <property type="protein sequence ID" value="GGD79327.1"/>
    <property type="molecule type" value="Genomic_DNA"/>
</dbReference>
<keyword evidence="2" id="KW-1185">Reference proteome</keyword>
<dbReference type="Proteomes" id="UP000612349">
    <property type="component" value="Unassembled WGS sequence"/>
</dbReference>
<dbReference type="PROSITE" id="PS51257">
    <property type="entry name" value="PROKAR_LIPOPROTEIN"/>
    <property type="match status" value="1"/>
</dbReference>
<evidence type="ECO:0000313" key="1">
    <source>
        <dbReference type="EMBL" id="GGD79327.1"/>
    </source>
</evidence>
<dbReference type="AlphaFoldDB" id="A0A916Z6R2"/>
<organism evidence="1 2">
    <name type="scientific">Croceicoccus mobilis</name>
    <dbReference type="NCBI Taxonomy" id="1703339"/>
    <lineage>
        <taxon>Bacteria</taxon>
        <taxon>Pseudomonadati</taxon>
        <taxon>Pseudomonadota</taxon>
        <taxon>Alphaproteobacteria</taxon>
        <taxon>Sphingomonadales</taxon>
        <taxon>Erythrobacteraceae</taxon>
        <taxon>Croceicoccus</taxon>
    </lineage>
</organism>
<proteinExistence type="predicted"/>
<dbReference type="RefSeq" id="WP_066772016.1">
    <property type="nucleotide sequence ID" value="NZ_BMIP01000008.1"/>
</dbReference>
<name>A0A916Z6R2_9SPHN</name>
<reference evidence="1" key="2">
    <citation type="submission" date="2020-09" db="EMBL/GenBank/DDBJ databases">
        <authorList>
            <person name="Sun Q."/>
            <person name="Zhou Y."/>
        </authorList>
    </citation>
    <scope>NUCLEOTIDE SEQUENCE</scope>
    <source>
        <strain evidence="1">CGMCC 1.15360</strain>
    </source>
</reference>
<gene>
    <name evidence="1" type="ORF">GCM10010990_31510</name>
</gene>
<protein>
    <submittedName>
        <fullName evidence="1">Uncharacterized protein</fullName>
    </submittedName>
</protein>
<dbReference type="OrthoDB" id="7428045at2"/>
<accession>A0A916Z6R2</accession>
<reference evidence="1" key="1">
    <citation type="journal article" date="2014" name="Int. J. Syst. Evol. Microbiol.">
        <title>Complete genome sequence of Corynebacterium casei LMG S-19264T (=DSM 44701T), isolated from a smear-ripened cheese.</title>
        <authorList>
            <consortium name="US DOE Joint Genome Institute (JGI-PGF)"/>
            <person name="Walter F."/>
            <person name="Albersmeier A."/>
            <person name="Kalinowski J."/>
            <person name="Ruckert C."/>
        </authorList>
    </citation>
    <scope>NUCLEOTIDE SEQUENCE</scope>
    <source>
        <strain evidence="1">CGMCC 1.15360</strain>
    </source>
</reference>
<sequence>MISIRQVAAAGMLIAFLAGCGSEQGTETSEVIQSNGGKDQVDTSILDAKDLGSVDLPRPAWLPADFPLPADAHIFTTVNNDKQTPPIYMIQARTRASGDEVADAAVKWGLETSVKNLRPKQPPVCRFRKSQMA</sequence>